<feature type="domain" description="E2F/DP family winged-helix DNA-binding" evidence="9">
    <location>
        <begin position="139"/>
        <end position="204"/>
    </location>
</feature>
<dbReference type="GO" id="GO:0000978">
    <property type="term" value="F:RNA polymerase II cis-regulatory region sequence-specific DNA binding"/>
    <property type="evidence" value="ECO:0007669"/>
    <property type="project" value="InterPro"/>
</dbReference>
<evidence type="ECO:0000256" key="2">
    <source>
        <dbReference type="ARBA" id="ARBA00023015"/>
    </source>
</evidence>
<dbReference type="Proteomes" id="UP000289738">
    <property type="component" value="Chromosome B06"/>
</dbReference>
<accession>A0A444YQ49</accession>
<organism evidence="10 11">
    <name type="scientific">Arachis hypogaea</name>
    <name type="common">Peanut</name>
    <dbReference type="NCBI Taxonomy" id="3818"/>
    <lineage>
        <taxon>Eukaryota</taxon>
        <taxon>Viridiplantae</taxon>
        <taxon>Streptophyta</taxon>
        <taxon>Embryophyta</taxon>
        <taxon>Tracheophyta</taxon>
        <taxon>Spermatophyta</taxon>
        <taxon>Magnoliopsida</taxon>
        <taxon>eudicotyledons</taxon>
        <taxon>Gunneridae</taxon>
        <taxon>Pentapetalae</taxon>
        <taxon>rosids</taxon>
        <taxon>fabids</taxon>
        <taxon>Fabales</taxon>
        <taxon>Fabaceae</taxon>
        <taxon>Papilionoideae</taxon>
        <taxon>50 kb inversion clade</taxon>
        <taxon>dalbergioids sensu lato</taxon>
        <taxon>Dalbergieae</taxon>
        <taxon>Pterocarpus clade</taxon>
        <taxon>Arachis</taxon>
    </lineage>
</organism>
<dbReference type="GO" id="GO:0090575">
    <property type="term" value="C:RNA polymerase II transcription regulator complex"/>
    <property type="evidence" value="ECO:0007669"/>
    <property type="project" value="TreeGrafter"/>
</dbReference>
<proteinExistence type="inferred from homology"/>
<dbReference type="GO" id="GO:0046983">
    <property type="term" value="F:protein dimerization activity"/>
    <property type="evidence" value="ECO:0007669"/>
    <property type="project" value="InterPro"/>
</dbReference>
<keyword evidence="11" id="KW-1185">Reference proteome</keyword>
<dbReference type="AlphaFoldDB" id="A0A444YQ49"/>
<protein>
    <recommendedName>
        <fullName evidence="9">E2F/DP family winged-helix DNA-binding domain-containing protein</fullName>
    </recommendedName>
</protein>
<evidence type="ECO:0000256" key="4">
    <source>
        <dbReference type="ARBA" id="ARBA00023163"/>
    </source>
</evidence>
<dbReference type="InterPro" id="IPR036388">
    <property type="entry name" value="WH-like_DNA-bd_sf"/>
</dbReference>
<dbReference type="Gene3D" id="6.10.250.540">
    <property type="match status" value="1"/>
</dbReference>
<dbReference type="EMBL" id="SDMP01000016">
    <property type="protein sequence ID" value="RYR03999.1"/>
    <property type="molecule type" value="Genomic_DNA"/>
</dbReference>
<feature type="coiled-coil region" evidence="7">
    <location>
        <begin position="217"/>
        <end position="251"/>
    </location>
</feature>
<feature type="compositionally biased region" description="Polar residues" evidence="8">
    <location>
        <begin position="79"/>
        <end position="101"/>
    </location>
</feature>
<evidence type="ECO:0000256" key="5">
    <source>
        <dbReference type="ARBA" id="ARBA00023306"/>
    </source>
</evidence>
<evidence type="ECO:0000256" key="6">
    <source>
        <dbReference type="RuleBase" id="RU003796"/>
    </source>
</evidence>
<comment type="caution">
    <text evidence="10">The sequence shown here is derived from an EMBL/GenBank/DDBJ whole genome shotgun (WGS) entry which is preliminary data.</text>
</comment>
<keyword evidence="4 6" id="KW-0804">Transcription</keyword>
<dbReference type="CDD" id="cd14660">
    <property type="entry name" value="E2F_DD"/>
    <property type="match status" value="1"/>
</dbReference>
<keyword evidence="6" id="KW-0539">Nucleus</keyword>
<evidence type="ECO:0000313" key="11">
    <source>
        <dbReference type="Proteomes" id="UP000289738"/>
    </source>
</evidence>
<dbReference type="SUPFAM" id="SSF144074">
    <property type="entry name" value="E2F-DP heterodimerization region"/>
    <property type="match status" value="1"/>
</dbReference>
<dbReference type="InterPro" id="IPR036390">
    <property type="entry name" value="WH_DNA-bd_sf"/>
</dbReference>
<evidence type="ECO:0000256" key="7">
    <source>
        <dbReference type="SAM" id="Coils"/>
    </source>
</evidence>
<dbReference type="Gene3D" id="1.10.10.10">
    <property type="entry name" value="Winged helix-like DNA-binding domain superfamily/Winged helix DNA-binding domain"/>
    <property type="match status" value="1"/>
</dbReference>
<keyword evidence="5" id="KW-0131">Cell cycle</keyword>
<evidence type="ECO:0000256" key="1">
    <source>
        <dbReference type="ARBA" id="ARBA00010940"/>
    </source>
</evidence>
<keyword evidence="2 6" id="KW-0805">Transcription regulation</keyword>
<evidence type="ECO:0000256" key="3">
    <source>
        <dbReference type="ARBA" id="ARBA00023125"/>
    </source>
</evidence>
<dbReference type="SMART" id="SM01372">
    <property type="entry name" value="E2F_TDP"/>
    <property type="match status" value="1"/>
</dbReference>
<keyword evidence="3 6" id="KW-0238">DNA-binding</keyword>
<dbReference type="InterPro" id="IPR003316">
    <property type="entry name" value="E2F_WHTH_DNA-bd_dom"/>
</dbReference>
<keyword evidence="7" id="KW-0175">Coiled coil</keyword>
<comment type="similarity">
    <text evidence="1 6">Belongs to the E2F/DP family.</text>
</comment>
<evidence type="ECO:0000259" key="9">
    <source>
        <dbReference type="SMART" id="SM01372"/>
    </source>
</evidence>
<dbReference type="FunFam" id="1.10.10.10:FF:000008">
    <property type="entry name" value="E2F transcription factor 1"/>
    <property type="match status" value="1"/>
</dbReference>
<comment type="subcellular location">
    <subcellularLocation>
        <location evidence="6">Nucleus</location>
    </subcellularLocation>
</comment>
<feature type="region of interest" description="Disordered" evidence="8">
    <location>
        <begin position="1"/>
        <end position="133"/>
    </location>
</feature>
<dbReference type="PANTHER" id="PTHR12081:SF105">
    <property type="entry name" value="TRANSCRIPTION FACTOR E2FA"/>
    <property type="match status" value="1"/>
</dbReference>
<dbReference type="STRING" id="3818.A0A444YQ49"/>
<evidence type="ECO:0000256" key="8">
    <source>
        <dbReference type="SAM" id="MobiDB-lite"/>
    </source>
</evidence>
<gene>
    <name evidence="10" type="ORF">Ahy_B06g083499</name>
</gene>
<dbReference type="Pfam" id="PF02319">
    <property type="entry name" value="WHD_E2F_TDP"/>
    <property type="match status" value="1"/>
</dbReference>
<dbReference type="InterPro" id="IPR037241">
    <property type="entry name" value="E2F-DP_heterodim"/>
</dbReference>
<name>A0A444YQ49_ARAHY</name>
<dbReference type="Pfam" id="PF16421">
    <property type="entry name" value="E2F_CC-MB"/>
    <property type="match status" value="1"/>
</dbReference>
<sequence length="709" mass="79594">MSAAAGASKLHESPPTEASGIPNRPPPKRHLAFASTKPPFAPLDDYRSFSGPHCRKASDQEQEAVVVRSPYMKRKSGGVQEQSNSPGYANTVNSPLQTPGSTKGGRTYNKSRASKEGRSVPQAPILEAGSPSLTPSSCRYDSSLGLLTKKFVNLLKHAEGGNLDLNKAAETLEVQKRRIYDITNVLEGIGLIEKKIKNRIHWKGIDCSTSGGIDDDVSMLKEDVEKLSLEEHQLDDQIREMQERLRILSEDENNKKMLFVTEDDIKSLPEFQNETLIAIKAPHGTTLEVPEPEEAVDYPQRRYRVILRSTMGPIDVFLISQFEEKFEEMSFPLASSSGSNEHQAAELLPVECNDKAPEPPAQLSSNTCSDLNTVQEFAGGMMKIVPSAADTDADYWLLSDVEASITDMWKTDSSVDWDGVDMLNSDFVLISRPQTPSSGFAEAPSAVASIPHRWVDVVEIAEQHYGLCQSIKSDILKRVSNILYWSLVVVFGGLVQFEVMPIVDETSIQQMFHIHQQTQVQHPRIELYVEFKHITVDEVQNDPDVQDDRTEAYKGMNNDSDEEFEATYEAGDEDEDDNGEVRQSRKLQCLDLDAMHAPKFPEYANIGVADPDDVEFRIGMEYGSKKSVIVAIWSYTISRGVDYVVHESEPQMFYECKTYGRGCDWLIRASSIQKKACWEIQRYNGRHTYSMGMISQDHSKLDSDWEIRR</sequence>
<dbReference type="InterPro" id="IPR015633">
    <property type="entry name" value="E2F"/>
</dbReference>
<dbReference type="SUPFAM" id="SSF46785">
    <property type="entry name" value="Winged helix' DNA-binding domain"/>
    <property type="match status" value="1"/>
</dbReference>
<dbReference type="GO" id="GO:0000981">
    <property type="term" value="F:DNA-binding transcription factor activity, RNA polymerase II-specific"/>
    <property type="evidence" value="ECO:0007669"/>
    <property type="project" value="TreeGrafter"/>
</dbReference>
<dbReference type="PANTHER" id="PTHR12081">
    <property type="entry name" value="TRANSCRIPTION FACTOR E2F"/>
    <property type="match status" value="1"/>
</dbReference>
<dbReference type="InterPro" id="IPR032198">
    <property type="entry name" value="E2F_CC-MB"/>
</dbReference>
<reference evidence="10 11" key="1">
    <citation type="submission" date="2019-01" db="EMBL/GenBank/DDBJ databases">
        <title>Sequencing of cultivated peanut Arachis hypogaea provides insights into genome evolution and oil improvement.</title>
        <authorList>
            <person name="Chen X."/>
        </authorList>
    </citation>
    <scope>NUCLEOTIDE SEQUENCE [LARGE SCALE GENOMIC DNA]</scope>
    <source>
        <strain evidence="11">cv. Fuhuasheng</strain>
        <tissue evidence="10">Leaves</tissue>
    </source>
</reference>
<evidence type="ECO:0000313" key="10">
    <source>
        <dbReference type="EMBL" id="RYR03999.1"/>
    </source>
</evidence>